<gene>
    <name evidence="2" type="ORF">SAMN06295998_12210</name>
</gene>
<dbReference type="OrthoDB" id="7632421at2"/>
<evidence type="ECO:0000313" key="3">
    <source>
        <dbReference type="Proteomes" id="UP000192330"/>
    </source>
</evidence>
<organism evidence="2 3">
    <name type="scientific">Primorskyibacter flagellatus</name>
    <dbReference type="NCBI Taxonomy" id="1387277"/>
    <lineage>
        <taxon>Bacteria</taxon>
        <taxon>Pseudomonadati</taxon>
        <taxon>Pseudomonadota</taxon>
        <taxon>Alphaproteobacteria</taxon>
        <taxon>Rhodobacterales</taxon>
        <taxon>Roseobacteraceae</taxon>
        <taxon>Primorskyibacter</taxon>
    </lineage>
</organism>
<reference evidence="2 3" key="1">
    <citation type="submission" date="2017-04" db="EMBL/GenBank/DDBJ databases">
        <authorList>
            <person name="Afonso C.L."/>
            <person name="Miller P.J."/>
            <person name="Scott M.A."/>
            <person name="Spackman E."/>
            <person name="Goraichik I."/>
            <person name="Dimitrov K.M."/>
            <person name="Suarez D.L."/>
            <person name="Swayne D.E."/>
        </authorList>
    </citation>
    <scope>NUCLEOTIDE SEQUENCE [LARGE SCALE GENOMIC DNA]</scope>
    <source>
        <strain evidence="2 3">CGMCC 1.12644</strain>
    </source>
</reference>
<evidence type="ECO:0000313" key="2">
    <source>
        <dbReference type="EMBL" id="SMD04531.1"/>
    </source>
</evidence>
<protein>
    <submittedName>
        <fullName evidence="2">Uncharacterized protein</fullName>
    </submittedName>
</protein>
<dbReference type="RefSeq" id="WP_084354276.1">
    <property type="nucleotide sequence ID" value="NZ_FWYD01000022.1"/>
</dbReference>
<accession>A0A1W2E3T5</accession>
<evidence type="ECO:0000256" key="1">
    <source>
        <dbReference type="SAM" id="MobiDB-lite"/>
    </source>
</evidence>
<proteinExistence type="predicted"/>
<feature type="region of interest" description="Disordered" evidence="1">
    <location>
        <begin position="80"/>
        <end position="101"/>
    </location>
</feature>
<keyword evidence="3" id="KW-1185">Reference proteome</keyword>
<dbReference type="EMBL" id="FWYD01000022">
    <property type="protein sequence ID" value="SMD04531.1"/>
    <property type="molecule type" value="Genomic_DNA"/>
</dbReference>
<name>A0A1W2E3T5_9RHOB</name>
<dbReference type="AlphaFoldDB" id="A0A1W2E3T5"/>
<dbReference type="Proteomes" id="UP000192330">
    <property type="component" value="Unassembled WGS sequence"/>
</dbReference>
<sequence>MDRETVPNSPIETLRDGRLKASLWLNENDKGSYYTVSLAKVYEDRDGKLKETNSFSAGELLRVAELAREAHGEIRERNREHAIERRVENQSTKHVPERFQR</sequence>